<protein>
    <recommendedName>
        <fullName evidence="3">Beta-mannosidase-like galactose-binding domain-containing protein</fullName>
    </recommendedName>
</protein>
<evidence type="ECO:0000256" key="2">
    <source>
        <dbReference type="SAM" id="Phobius"/>
    </source>
</evidence>
<organism evidence="4 5">
    <name type="scientific">Bacteroides eggerthii</name>
    <dbReference type="NCBI Taxonomy" id="28111"/>
    <lineage>
        <taxon>Bacteria</taxon>
        <taxon>Pseudomonadati</taxon>
        <taxon>Bacteroidota</taxon>
        <taxon>Bacteroidia</taxon>
        <taxon>Bacteroidales</taxon>
        <taxon>Bacteroidaceae</taxon>
        <taxon>Bacteroides</taxon>
    </lineage>
</organism>
<evidence type="ECO:0000259" key="3">
    <source>
        <dbReference type="Pfam" id="PF22666"/>
    </source>
</evidence>
<dbReference type="GO" id="GO:0004553">
    <property type="term" value="F:hydrolase activity, hydrolyzing O-glycosyl compounds"/>
    <property type="evidence" value="ECO:0007669"/>
    <property type="project" value="InterPro"/>
</dbReference>
<evidence type="ECO:0000256" key="1">
    <source>
        <dbReference type="ARBA" id="ARBA00022801"/>
    </source>
</evidence>
<dbReference type="PANTHER" id="PTHR36848:SF2">
    <property type="entry name" value="SECRETED PROTEIN"/>
    <property type="match status" value="1"/>
</dbReference>
<feature type="domain" description="Beta-mannosidase-like galactose-binding" evidence="3">
    <location>
        <begin position="836"/>
        <end position="925"/>
    </location>
</feature>
<dbReference type="InterPro" id="IPR053161">
    <property type="entry name" value="Ulvan_degrading_GH"/>
</dbReference>
<keyword evidence="1" id="KW-0378">Hydrolase</keyword>
<dbReference type="InterPro" id="IPR054593">
    <property type="entry name" value="Beta-mannosidase-like_N2"/>
</dbReference>
<dbReference type="RefSeq" id="WP_017141064.1">
    <property type="nucleotide sequence ID" value="NZ_JBJHQZ010000001.1"/>
</dbReference>
<dbReference type="SUPFAM" id="SSF49785">
    <property type="entry name" value="Galactose-binding domain-like"/>
    <property type="match status" value="1"/>
</dbReference>
<proteinExistence type="predicted"/>
<dbReference type="PANTHER" id="PTHR36848">
    <property type="entry name" value="DNA-BINDING PROTEIN (PUTATIVE SECRETED PROTEIN)-RELATED"/>
    <property type="match status" value="1"/>
</dbReference>
<gene>
    <name evidence="4" type="ORF">DW701_01590</name>
</gene>
<dbReference type="GO" id="GO:0005975">
    <property type="term" value="P:carbohydrate metabolic process"/>
    <property type="evidence" value="ECO:0007669"/>
    <property type="project" value="InterPro"/>
</dbReference>
<dbReference type="EMBL" id="QSLA01000001">
    <property type="protein sequence ID" value="RHF12928.1"/>
    <property type="molecule type" value="Genomic_DNA"/>
</dbReference>
<dbReference type="Proteomes" id="UP000283538">
    <property type="component" value="Unassembled WGS sequence"/>
</dbReference>
<dbReference type="Pfam" id="PF22666">
    <property type="entry name" value="Glyco_hydro_2_N2"/>
    <property type="match status" value="1"/>
</dbReference>
<evidence type="ECO:0000313" key="5">
    <source>
        <dbReference type="Proteomes" id="UP000283538"/>
    </source>
</evidence>
<dbReference type="AlphaFoldDB" id="A0A414MLG5"/>
<feature type="transmembrane region" description="Helical" evidence="2">
    <location>
        <begin position="49"/>
        <end position="66"/>
    </location>
</feature>
<keyword evidence="2" id="KW-0812">Transmembrane</keyword>
<evidence type="ECO:0000313" key="4">
    <source>
        <dbReference type="EMBL" id="RHF12928.1"/>
    </source>
</evidence>
<reference evidence="4 5" key="1">
    <citation type="submission" date="2018-08" db="EMBL/GenBank/DDBJ databases">
        <title>A genome reference for cultivated species of the human gut microbiota.</title>
        <authorList>
            <person name="Zou Y."/>
            <person name="Xue W."/>
            <person name="Luo G."/>
        </authorList>
    </citation>
    <scope>NUCLEOTIDE SEQUENCE [LARGE SCALE GENOMIC DNA]</scope>
    <source>
        <strain evidence="4 5">AM26-26AC</strain>
    </source>
</reference>
<keyword evidence="2" id="KW-1133">Transmembrane helix</keyword>
<sequence length="953" mass="109036">MGRHQCLYIYIDASLLLLFNIVLVFSLASIGWYKDCLFTEKIKILMKKFLLYFILSIVWCIALQAGEIQNNDDARQYSAEARPWVWWFWLGNAVTEDLIDKHMDAYAKAGYGGVVIIATYGVEGYEDKQLTYRSDEWYNMVNHTLKNAKRLNMKVDLALSSAWPFGGKQVVKQDGAKFLKRSLSFESNGIIDKFLIDDKDNEYIIAVSAFSDDGEYRDLTSHVSASGKLKISLPKGKWRIETVMGGYTNQHVKRSSPGGEGLVLDNFDRDALRNYLKDFEKDLIRMKGIRAVFNDSYEVYGADYTTTFISEFEKRRGYSPKPYLSLLFDKQQGELHERFLCDYRATMADLILDNFTKEWTHWSNENLLLTMEQAHGSPSNVLDMYAAADIPQCESFGPSCFNIDKVRVDEDTRRVPYKRPDVLHMKFASSGANLMGNRLVSSETATWLTNHFRTALSQVKPEVDKLFVAGINHIHLISSTNTPLDSEYPGWVFYPAPDFGPRSSLMDYMPDFSLYVSRVQNVLQQSENDNDILLYYPVSDYFSETKEDLGVLTMMDHLTTKWGFDWPFAVTGRNLKDAGYQFDYVSDKLLQGMTVDNGMIKSQGGHLYKAVVIPACKRIPIETMTKLLQLAKSGVSVIFDSSMPLDVPGLHKVSERLLILNNLRETMRSVPQVFITEDVDSILQKLEIPKVGFTTVGLDFIRKSYKGGKIYFVANQDSRFNYGNIMLDAKYKNLTAYNPLTGDFYKLSATEREGRNCEIRIQLLPGESIIIFADNRIQKAEAYNEYIGKKYQLKGEWTISFGEEKNSPATLTTTKLRSWTELGDSTHCYYNGVGCYKLAFDLPKGLENSTKLRLKFSDVRDMAEVFINGKSIGRTWCVPYLLDFDAKLLKRKNNKIEIKVKNIATNKIIGMDRHHIKWKECYISDPKRGDYNTTDWQLEESGLVGDIYLIGND</sequence>
<dbReference type="Gene3D" id="2.60.120.260">
    <property type="entry name" value="Galactose-binding domain-like"/>
    <property type="match status" value="1"/>
</dbReference>
<comment type="caution">
    <text evidence="4">The sequence shown here is derived from an EMBL/GenBank/DDBJ whole genome shotgun (WGS) entry which is preliminary data.</text>
</comment>
<name>A0A414MLG5_9BACE</name>
<feature type="transmembrane region" description="Helical" evidence="2">
    <location>
        <begin position="7"/>
        <end position="28"/>
    </location>
</feature>
<dbReference type="NCBIfam" id="NF045579">
    <property type="entry name" value="rhamnoside_JR"/>
    <property type="match status" value="1"/>
</dbReference>
<dbReference type="InterPro" id="IPR008979">
    <property type="entry name" value="Galactose-bd-like_sf"/>
</dbReference>
<accession>A0A414MLG5</accession>
<keyword evidence="2" id="KW-0472">Membrane</keyword>
<dbReference type="Pfam" id="PF17132">
    <property type="entry name" value="Glyco_hydro_106"/>
    <property type="match status" value="2"/>
</dbReference>